<sequence length="202" mass="21944">MTLASQNKMWWLALFAMLIVILLAFPAEASRMLDENVKVNRGPNFERLNFGMLPRGAIVPPSGPSRGLSPGTPPLPPHRPRPENVRSERIKFGMLPRGAIVPPSGPSRGLSPGTPPLPPHRPRPENVRSERIKFGMLPRGAIVPPSGPSRGLSPGTPPLPPHRPENVNFGMIPKILHKTPPSGPSHRTSDPPPPPSRSERIN</sequence>
<dbReference type="EMBL" id="JAXUIC010000001">
    <property type="protein sequence ID" value="KAK4607538.1"/>
    <property type="molecule type" value="Genomic_DNA"/>
</dbReference>
<dbReference type="PANTHER" id="PTHR33599:SF20">
    <property type="entry name" value="PROTEIN IDA"/>
    <property type="match status" value="1"/>
</dbReference>
<feature type="chain" id="PRO_5042936277" evidence="5">
    <location>
        <begin position="30"/>
        <end position="202"/>
    </location>
</feature>
<dbReference type="PANTHER" id="PTHR33599">
    <property type="entry name" value="PROTEIN IDA-LIKE 5"/>
    <property type="match status" value="1"/>
</dbReference>
<gene>
    <name evidence="6" type="ORF">RGQ29_001401</name>
</gene>
<accession>A0AAN7J710</accession>
<evidence type="ECO:0000313" key="6">
    <source>
        <dbReference type="EMBL" id="KAK4607538.1"/>
    </source>
</evidence>
<reference evidence="6 7" key="1">
    <citation type="journal article" date="2023" name="G3 (Bethesda)">
        <title>A haplotype-resolved chromosome-scale genome for Quercus rubra L. provides insights into the genetics of adaptive traits for red oak species.</title>
        <authorList>
            <person name="Kapoor B."/>
            <person name="Jenkins J."/>
            <person name="Schmutz J."/>
            <person name="Zhebentyayeva T."/>
            <person name="Kuelheim C."/>
            <person name="Coggeshall M."/>
            <person name="Heim C."/>
            <person name="Lasky J.R."/>
            <person name="Leites L."/>
            <person name="Islam-Faridi N."/>
            <person name="Romero-Severson J."/>
            <person name="DeLeo V.L."/>
            <person name="Lucas S.M."/>
            <person name="Lazic D."/>
            <person name="Gailing O."/>
            <person name="Carlson J."/>
            <person name="Staton M."/>
        </authorList>
    </citation>
    <scope>NUCLEOTIDE SEQUENCE [LARGE SCALE GENOMIC DNA]</scope>
    <source>
        <strain evidence="6">Pseudo-F2</strain>
    </source>
</reference>
<evidence type="ECO:0000256" key="3">
    <source>
        <dbReference type="ARBA" id="ARBA00022729"/>
    </source>
</evidence>
<evidence type="ECO:0000313" key="7">
    <source>
        <dbReference type="Proteomes" id="UP001324115"/>
    </source>
</evidence>
<name>A0AAN7J710_QUERU</name>
<keyword evidence="3 5" id="KW-0732">Signal</keyword>
<feature type="signal peptide" evidence="5">
    <location>
        <begin position="1"/>
        <end position="29"/>
    </location>
</feature>
<evidence type="ECO:0000256" key="1">
    <source>
        <dbReference type="ARBA" id="ARBA00004239"/>
    </source>
</evidence>
<protein>
    <submittedName>
        <fullName evidence="6">Uncharacterized protein</fullName>
    </submittedName>
</protein>
<keyword evidence="7" id="KW-1185">Reference proteome</keyword>
<proteinExistence type="predicted"/>
<keyword evidence="2" id="KW-0964">Secreted</keyword>
<organism evidence="6 7">
    <name type="scientific">Quercus rubra</name>
    <name type="common">Northern red oak</name>
    <name type="synonym">Quercus borealis</name>
    <dbReference type="NCBI Taxonomy" id="3512"/>
    <lineage>
        <taxon>Eukaryota</taxon>
        <taxon>Viridiplantae</taxon>
        <taxon>Streptophyta</taxon>
        <taxon>Embryophyta</taxon>
        <taxon>Tracheophyta</taxon>
        <taxon>Spermatophyta</taxon>
        <taxon>Magnoliopsida</taxon>
        <taxon>eudicotyledons</taxon>
        <taxon>Gunneridae</taxon>
        <taxon>Pentapetalae</taxon>
        <taxon>rosids</taxon>
        <taxon>fabids</taxon>
        <taxon>Fagales</taxon>
        <taxon>Fagaceae</taxon>
        <taxon>Quercus</taxon>
    </lineage>
</organism>
<dbReference type="InterPro" id="IPR039639">
    <property type="entry name" value="IDA-like"/>
</dbReference>
<dbReference type="GO" id="GO:0010227">
    <property type="term" value="P:floral organ abscission"/>
    <property type="evidence" value="ECO:0007669"/>
    <property type="project" value="InterPro"/>
</dbReference>
<dbReference type="Proteomes" id="UP001324115">
    <property type="component" value="Unassembled WGS sequence"/>
</dbReference>
<evidence type="ECO:0000256" key="4">
    <source>
        <dbReference type="SAM" id="MobiDB-lite"/>
    </source>
</evidence>
<feature type="compositionally biased region" description="Basic and acidic residues" evidence="4">
    <location>
        <begin position="122"/>
        <end position="133"/>
    </location>
</feature>
<evidence type="ECO:0000256" key="5">
    <source>
        <dbReference type="SAM" id="SignalP"/>
    </source>
</evidence>
<evidence type="ECO:0000256" key="2">
    <source>
        <dbReference type="ARBA" id="ARBA00022525"/>
    </source>
</evidence>
<comment type="subcellular location">
    <subcellularLocation>
        <location evidence="1">Secreted</location>
        <location evidence="1">Extracellular space</location>
    </subcellularLocation>
</comment>
<feature type="compositionally biased region" description="Basic and acidic residues" evidence="4">
    <location>
        <begin position="80"/>
        <end position="91"/>
    </location>
</feature>
<dbReference type="AlphaFoldDB" id="A0AAN7J710"/>
<comment type="caution">
    <text evidence="6">The sequence shown here is derived from an EMBL/GenBank/DDBJ whole genome shotgun (WGS) entry which is preliminary data.</text>
</comment>
<dbReference type="GO" id="GO:0005576">
    <property type="term" value="C:extracellular region"/>
    <property type="evidence" value="ECO:0007669"/>
    <property type="project" value="UniProtKB-SubCell"/>
</dbReference>
<feature type="region of interest" description="Disordered" evidence="4">
    <location>
        <begin position="59"/>
        <end position="202"/>
    </location>
</feature>